<reference evidence="3" key="1">
    <citation type="submission" date="2024-04" db="EMBL/GenBank/DDBJ databases">
        <title>Salinicola lusitanus LLJ914,a marine bacterium isolated from the Okinawa Trough.</title>
        <authorList>
            <person name="Li J."/>
        </authorList>
    </citation>
    <scope>NUCLEOTIDE SEQUENCE [LARGE SCALE GENOMIC DNA]</scope>
</reference>
<protein>
    <submittedName>
        <fullName evidence="2">Uncharacterized protein</fullName>
    </submittedName>
</protein>
<evidence type="ECO:0000313" key="2">
    <source>
        <dbReference type="EMBL" id="KAK7881029.1"/>
    </source>
</evidence>
<evidence type="ECO:0000256" key="1">
    <source>
        <dbReference type="SAM" id="MobiDB-lite"/>
    </source>
</evidence>
<name>A0AAW0MWN2_9GOBI</name>
<sequence>MGACTRARLSLHATDATEVLSQDPRTSLRDPCYPRSRDSISRKELPSLNRAKPGLKPPLLACSSITLRLLKLLAEFPPHWTSVHLLISCVLKPVALHQPGADEPCWALNPWTPERLRLNLIPAGDLRSGLELGLNLVLSTWTYTNLIKPSDTWSITSAGATHTWSHTVATTNLERLLKRWTKKPWHEQPASFTIG</sequence>
<dbReference type="AlphaFoldDB" id="A0AAW0MWN2"/>
<gene>
    <name evidence="2" type="ORF">WMY93_030618</name>
</gene>
<accession>A0AAW0MWN2</accession>
<feature type="region of interest" description="Disordered" evidence="1">
    <location>
        <begin position="20"/>
        <end position="49"/>
    </location>
</feature>
<evidence type="ECO:0000313" key="3">
    <source>
        <dbReference type="Proteomes" id="UP001460270"/>
    </source>
</evidence>
<comment type="caution">
    <text evidence="2">The sequence shown here is derived from an EMBL/GenBank/DDBJ whole genome shotgun (WGS) entry which is preliminary data.</text>
</comment>
<keyword evidence="3" id="KW-1185">Reference proteome</keyword>
<dbReference type="EMBL" id="JBBPFD010000032">
    <property type="protein sequence ID" value="KAK7881029.1"/>
    <property type="molecule type" value="Genomic_DNA"/>
</dbReference>
<dbReference type="Proteomes" id="UP001460270">
    <property type="component" value="Unassembled WGS sequence"/>
</dbReference>
<feature type="compositionally biased region" description="Basic and acidic residues" evidence="1">
    <location>
        <begin position="35"/>
        <end position="45"/>
    </location>
</feature>
<organism evidence="2 3">
    <name type="scientific">Mugilogobius chulae</name>
    <name type="common">yellowstripe goby</name>
    <dbReference type="NCBI Taxonomy" id="88201"/>
    <lineage>
        <taxon>Eukaryota</taxon>
        <taxon>Metazoa</taxon>
        <taxon>Chordata</taxon>
        <taxon>Craniata</taxon>
        <taxon>Vertebrata</taxon>
        <taxon>Euteleostomi</taxon>
        <taxon>Actinopterygii</taxon>
        <taxon>Neopterygii</taxon>
        <taxon>Teleostei</taxon>
        <taxon>Neoteleostei</taxon>
        <taxon>Acanthomorphata</taxon>
        <taxon>Gobiaria</taxon>
        <taxon>Gobiiformes</taxon>
        <taxon>Gobioidei</taxon>
        <taxon>Gobiidae</taxon>
        <taxon>Gobionellinae</taxon>
        <taxon>Mugilogobius</taxon>
    </lineage>
</organism>
<proteinExistence type="predicted"/>